<feature type="domain" description="Armadillo-like helical" evidence="5">
    <location>
        <begin position="415"/>
        <end position="652"/>
    </location>
</feature>
<dbReference type="AlphaFoldDB" id="A0ABD2VVI1"/>
<organism evidence="6 7">
    <name type="scientific">Trichogramma kaykai</name>
    <dbReference type="NCBI Taxonomy" id="54128"/>
    <lineage>
        <taxon>Eukaryota</taxon>
        <taxon>Metazoa</taxon>
        <taxon>Ecdysozoa</taxon>
        <taxon>Arthropoda</taxon>
        <taxon>Hexapoda</taxon>
        <taxon>Insecta</taxon>
        <taxon>Pterygota</taxon>
        <taxon>Neoptera</taxon>
        <taxon>Endopterygota</taxon>
        <taxon>Hymenoptera</taxon>
        <taxon>Apocrita</taxon>
        <taxon>Proctotrupomorpha</taxon>
        <taxon>Chalcidoidea</taxon>
        <taxon>Trichogrammatidae</taxon>
        <taxon>Trichogramma</taxon>
    </lineage>
</organism>
<evidence type="ECO:0000256" key="1">
    <source>
        <dbReference type="ARBA" id="ARBA00004370"/>
    </source>
</evidence>
<dbReference type="Proteomes" id="UP001627154">
    <property type="component" value="Unassembled WGS sequence"/>
</dbReference>
<dbReference type="Pfam" id="PF08427">
    <property type="entry name" value="ARMH3_C"/>
    <property type="match status" value="1"/>
</dbReference>
<evidence type="ECO:0000256" key="3">
    <source>
        <dbReference type="ARBA" id="ARBA00022989"/>
    </source>
</evidence>
<dbReference type="PANTHER" id="PTHR13608">
    <property type="entry name" value="ARMADILLO-LIKE HELICAL DOMAIN-CONTAINING PROTEIN 3"/>
    <property type="match status" value="1"/>
</dbReference>
<protein>
    <recommendedName>
        <fullName evidence="5">Armadillo-like helical domain-containing protein</fullName>
    </recommendedName>
</protein>
<keyword evidence="3" id="KW-1133">Transmembrane helix</keyword>
<keyword evidence="7" id="KW-1185">Reference proteome</keyword>
<comment type="subcellular location">
    <subcellularLocation>
        <location evidence="1">Membrane</location>
    </subcellularLocation>
</comment>
<dbReference type="EMBL" id="JBJJXI010000169">
    <property type="protein sequence ID" value="KAL3384740.1"/>
    <property type="molecule type" value="Genomic_DNA"/>
</dbReference>
<dbReference type="SMART" id="SM01158">
    <property type="entry name" value="DUF1741"/>
    <property type="match status" value="1"/>
</dbReference>
<gene>
    <name evidence="6" type="ORF">TKK_019554</name>
</gene>
<evidence type="ECO:0000256" key="2">
    <source>
        <dbReference type="ARBA" id="ARBA00022692"/>
    </source>
</evidence>
<evidence type="ECO:0000256" key="4">
    <source>
        <dbReference type="ARBA" id="ARBA00023136"/>
    </source>
</evidence>
<reference evidence="6 7" key="1">
    <citation type="journal article" date="2024" name="bioRxiv">
        <title>A reference genome for Trichogramma kaykai: A tiny desert-dwelling parasitoid wasp with competing sex-ratio distorters.</title>
        <authorList>
            <person name="Culotta J."/>
            <person name="Lindsey A.R."/>
        </authorList>
    </citation>
    <scope>NUCLEOTIDE SEQUENCE [LARGE SCALE GENOMIC DNA]</scope>
    <source>
        <strain evidence="6 7">KSX58</strain>
    </source>
</reference>
<keyword evidence="4" id="KW-0472">Membrane</keyword>
<evidence type="ECO:0000259" key="5">
    <source>
        <dbReference type="SMART" id="SM01158"/>
    </source>
</evidence>
<evidence type="ECO:0000313" key="7">
    <source>
        <dbReference type="Proteomes" id="UP001627154"/>
    </source>
</evidence>
<comment type="caution">
    <text evidence="6">The sequence shown here is derived from an EMBL/GenBank/DDBJ whole genome shotgun (WGS) entry which is preliminary data.</text>
</comment>
<proteinExistence type="predicted"/>
<dbReference type="PANTHER" id="PTHR13608:SF3">
    <property type="entry name" value="ARMADILLO-LIKE HELICAL DOMAIN-CONTAINING PROTEIN 3"/>
    <property type="match status" value="1"/>
</dbReference>
<evidence type="ECO:0000313" key="6">
    <source>
        <dbReference type="EMBL" id="KAL3384740.1"/>
    </source>
</evidence>
<name>A0ABD2VVI1_9HYME</name>
<dbReference type="InterPro" id="IPR013636">
    <property type="entry name" value="ARMH3_C"/>
</dbReference>
<keyword evidence="2" id="KW-0812">Transmembrane</keyword>
<dbReference type="GO" id="GO:0016020">
    <property type="term" value="C:membrane"/>
    <property type="evidence" value="ECO:0007669"/>
    <property type="project" value="UniProtKB-SubCell"/>
</dbReference>
<sequence length="674" mass="77788">MASKKREFGANRSYKGKLLTMYESLFRAEDDSFIHANFWNEFFLIKPEVSYLENEIIRLNDENLSKCKSRIRLLISHCINALGDDNGYRVVYAMHTLSAIMFTLYKKANQPEKPIDFVDIAFGADNVQERMTLFVQHSNNFLTGEYSLNFKAAYIKLFLIIATGLDNINQNSLLEYIINSSIFESLIDVLRDTPMRNQFGYDVVLVMTLLVNYRKYENANPFIVKLSILDDELALNGYSQVISSSLSKFCKQFTQFHSDTHTSWFSSLGSIIGNMFAGEEESKVQLIQENNPLLLALYELTHLNRNFVITLAYTQTDTSLASSTEGLNQKQPNSGSPVLDSTNQPFNLLAIFLQYCSIAIQGTNTETIMHNVKMCFLILSCISEDQYANSLMHDANLACRVPLHRVQMHHRKANNIATISQPLAATLLDLIVEFVASHMMKKFPLELYHQCIGILLRIVCYQKRCRIRLNYQWLNLWTVLINLTKFLTSNENHLAKKMNIFALATEVVNIFNIFVTYGDTFLLSPHTYDELFYEIIRMKLIFTNLNTMALRYANSETYEYKQSASELTNALTNIRDILGHFLVKITEWLKKENISTPSENQIMEIIIQNYDSLTLKLQDNLDQFDRYSENPSHLDFFDKMVKSIIKSTRTSVEINLHDVDEMVRNYRINALLTP</sequence>
<dbReference type="InterPro" id="IPR039868">
    <property type="entry name" value="ARMD3-like"/>
</dbReference>
<accession>A0ABD2VVI1</accession>